<comment type="caution">
    <text evidence="11">The sequence shown here is derived from an EMBL/GenBank/DDBJ whole genome shotgun (WGS) entry which is preliminary data.</text>
</comment>
<proteinExistence type="inferred from homology"/>
<dbReference type="Pfam" id="PF00933">
    <property type="entry name" value="Glyco_hydro_3"/>
    <property type="match status" value="1"/>
</dbReference>
<evidence type="ECO:0000256" key="8">
    <source>
        <dbReference type="SAM" id="SignalP"/>
    </source>
</evidence>
<dbReference type="InterPro" id="IPR002772">
    <property type="entry name" value="Glyco_hydro_3_C"/>
</dbReference>
<dbReference type="AlphaFoldDB" id="A0A8J3TNP6"/>
<dbReference type="PANTHER" id="PTHR30620:SF16">
    <property type="entry name" value="LYSOSOMAL BETA GLUCOSIDASE"/>
    <property type="match status" value="1"/>
</dbReference>
<dbReference type="PANTHER" id="PTHR30620">
    <property type="entry name" value="PERIPLASMIC BETA-GLUCOSIDASE-RELATED"/>
    <property type="match status" value="1"/>
</dbReference>
<evidence type="ECO:0000256" key="2">
    <source>
        <dbReference type="ARBA" id="ARBA00005336"/>
    </source>
</evidence>
<evidence type="ECO:0000256" key="3">
    <source>
        <dbReference type="ARBA" id="ARBA00012744"/>
    </source>
</evidence>
<evidence type="ECO:0000313" key="12">
    <source>
        <dbReference type="Proteomes" id="UP000599074"/>
    </source>
</evidence>
<sequence>MSPRPDASGVPRRRLRRVAPLSALAVAVPLAFAAAGSGAPARADATRPAAGYTYPYQDPSRRVADRVSDLLGRMSLDDKVGQMTQAERGAISTADVTTYRVGSILSGGGSAPSPNTPAGWADMYDSFQRAAVATPLGIPMIYGLDAVHGNNNVYGSTIFPHNIGLGATRDPALVQQIGRATAEEVTGAGLDWTFAPCLCVARNDRWGRTYESFGETPELASSMTTVITGLQGPTLASPASILATAKHYVGDGGTTGGRDQGDTQVSEQELRAIHLPPFKAAVDRGVGSIMVSYSSWNGVKMHGNRYLLTDVLKGELGFKGFLVSDWAAIDQLDGASGFTQQEVTTAINAGLDMIMVPNDYRTFISYLKAAVQSGAVPTSRIDDAVSRILTKKFELGLFEHPYADRSYAQTVGSQAHRDLARQAVRESQVLLKNAGGILPLSRTGGKIFVAGKNADDIGNSSGGWTISWQGRSGNIVPGTTILQGIRSAVGSGGTVTYSRDGSGIDSSYRAAIAVVGETPYAEGQGDRTGAMGLDSTDLATLQRLKASGVPVVTVLVSGRPLDIAAQLPDWRALVASWLPGSEGAGVADVLFGGYNPTGKLPVTWPAGTSQEPINSGDGKIGLFPYGYGLNY</sequence>
<dbReference type="PRINTS" id="PR00133">
    <property type="entry name" value="GLHYDRLASE3"/>
</dbReference>
<dbReference type="RefSeq" id="WP_168116961.1">
    <property type="nucleotide sequence ID" value="NZ_BOON01000039.1"/>
</dbReference>
<protein>
    <recommendedName>
        <fullName evidence="3">beta-glucosidase</fullName>
        <ecNumber evidence="3">3.2.1.21</ecNumber>
    </recommendedName>
</protein>
<dbReference type="InterPro" id="IPR001764">
    <property type="entry name" value="Glyco_hydro_3_N"/>
</dbReference>
<dbReference type="Proteomes" id="UP000599074">
    <property type="component" value="Unassembled WGS sequence"/>
</dbReference>
<dbReference type="Gene3D" id="3.20.20.300">
    <property type="entry name" value="Glycoside hydrolase, family 3, N-terminal domain"/>
    <property type="match status" value="1"/>
</dbReference>
<keyword evidence="6 7" id="KW-0326">Glycosidase</keyword>
<feature type="domain" description="Glycoside hydrolase family 3 C-terminal" evidence="10">
    <location>
        <begin position="429"/>
        <end position="631"/>
    </location>
</feature>
<comment type="similarity">
    <text evidence="2 7">Belongs to the glycosyl hydrolase 3 family.</text>
</comment>
<dbReference type="InterPro" id="IPR051915">
    <property type="entry name" value="Cellulose_Degrad_GH3"/>
</dbReference>
<dbReference type="Pfam" id="PF01915">
    <property type="entry name" value="Glyco_hydro_3_C"/>
    <property type="match status" value="1"/>
</dbReference>
<organism evidence="11 12">
    <name type="scientific">Planosporangium mesophilum</name>
    <dbReference type="NCBI Taxonomy" id="689768"/>
    <lineage>
        <taxon>Bacteria</taxon>
        <taxon>Bacillati</taxon>
        <taxon>Actinomycetota</taxon>
        <taxon>Actinomycetes</taxon>
        <taxon>Micromonosporales</taxon>
        <taxon>Micromonosporaceae</taxon>
        <taxon>Planosporangium</taxon>
    </lineage>
</organism>
<dbReference type="EC" id="3.2.1.21" evidence="3"/>
<comment type="catalytic activity">
    <reaction evidence="1">
        <text>Hydrolysis of terminal, non-reducing beta-D-glucosyl residues with release of beta-D-glucose.</text>
        <dbReference type="EC" id="3.2.1.21"/>
    </reaction>
</comment>
<reference evidence="11" key="1">
    <citation type="submission" date="2021-01" db="EMBL/GenBank/DDBJ databases">
        <title>Whole genome shotgun sequence of Planosporangium mesophilum NBRC 109066.</title>
        <authorList>
            <person name="Komaki H."/>
            <person name="Tamura T."/>
        </authorList>
    </citation>
    <scope>NUCLEOTIDE SEQUENCE</scope>
    <source>
        <strain evidence="11">NBRC 109066</strain>
    </source>
</reference>
<evidence type="ECO:0000256" key="1">
    <source>
        <dbReference type="ARBA" id="ARBA00000448"/>
    </source>
</evidence>
<dbReference type="SUPFAM" id="SSF51445">
    <property type="entry name" value="(Trans)glycosidases"/>
    <property type="match status" value="1"/>
</dbReference>
<accession>A0A8J3TNP6</accession>
<name>A0A8J3TNP6_9ACTN</name>
<evidence type="ECO:0000256" key="6">
    <source>
        <dbReference type="ARBA" id="ARBA00023295"/>
    </source>
</evidence>
<keyword evidence="12" id="KW-1185">Reference proteome</keyword>
<dbReference type="InterPro" id="IPR036962">
    <property type="entry name" value="Glyco_hydro_3_N_sf"/>
</dbReference>
<feature type="signal peptide" evidence="8">
    <location>
        <begin position="1"/>
        <end position="33"/>
    </location>
</feature>
<dbReference type="PROSITE" id="PS00775">
    <property type="entry name" value="GLYCOSYL_HYDROL_F3"/>
    <property type="match status" value="1"/>
</dbReference>
<evidence type="ECO:0000256" key="7">
    <source>
        <dbReference type="RuleBase" id="RU361161"/>
    </source>
</evidence>
<feature type="domain" description="Glycoside hydrolase family 3 N-terminal" evidence="9">
    <location>
        <begin position="76"/>
        <end position="390"/>
    </location>
</feature>
<gene>
    <name evidence="11" type="ORF">Pme01_42270</name>
</gene>
<evidence type="ECO:0000313" key="11">
    <source>
        <dbReference type="EMBL" id="GII24630.1"/>
    </source>
</evidence>
<evidence type="ECO:0000256" key="5">
    <source>
        <dbReference type="ARBA" id="ARBA00022801"/>
    </source>
</evidence>
<keyword evidence="5 7" id="KW-0378">Hydrolase</keyword>
<dbReference type="EMBL" id="BOON01000039">
    <property type="protein sequence ID" value="GII24630.1"/>
    <property type="molecule type" value="Genomic_DNA"/>
</dbReference>
<dbReference type="GO" id="GO:0009251">
    <property type="term" value="P:glucan catabolic process"/>
    <property type="evidence" value="ECO:0007669"/>
    <property type="project" value="TreeGrafter"/>
</dbReference>
<dbReference type="InterPro" id="IPR036881">
    <property type="entry name" value="Glyco_hydro_3_C_sf"/>
</dbReference>
<dbReference type="GO" id="GO:0008422">
    <property type="term" value="F:beta-glucosidase activity"/>
    <property type="evidence" value="ECO:0007669"/>
    <property type="project" value="UniProtKB-EC"/>
</dbReference>
<dbReference type="InterPro" id="IPR019800">
    <property type="entry name" value="Glyco_hydro_3_AS"/>
</dbReference>
<keyword evidence="4 8" id="KW-0732">Signal</keyword>
<dbReference type="SUPFAM" id="SSF52279">
    <property type="entry name" value="Beta-D-glucan exohydrolase, C-terminal domain"/>
    <property type="match status" value="1"/>
</dbReference>
<dbReference type="InterPro" id="IPR017853">
    <property type="entry name" value="GH"/>
</dbReference>
<evidence type="ECO:0000259" key="10">
    <source>
        <dbReference type="Pfam" id="PF01915"/>
    </source>
</evidence>
<evidence type="ECO:0000256" key="4">
    <source>
        <dbReference type="ARBA" id="ARBA00022729"/>
    </source>
</evidence>
<dbReference type="Gene3D" id="3.40.50.1700">
    <property type="entry name" value="Glycoside hydrolase family 3 C-terminal domain"/>
    <property type="match status" value="1"/>
</dbReference>
<feature type="chain" id="PRO_5035297301" description="beta-glucosidase" evidence="8">
    <location>
        <begin position="34"/>
        <end position="631"/>
    </location>
</feature>
<evidence type="ECO:0000259" key="9">
    <source>
        <dbReference type="Pfam" id="PF00933"/>
    </source>
</evidence>